<dbReference type="GO" id="GO:0003677">
    <property type="term" value="F:DNA binding"/>
    <property type="evidence" value="ECO:0007669"/>
    <property type="project" value="InterPro"/>
</dbReference>
<proteinExistence type="predicted"/>
<dbReference type="InterPro" id="IPR000212">
    <property type="entry name" value="DNA_helicase_UvrD/REP"/>
</dbReference>
<evidence type="ECO:0000256" key="5">
    <source>
        <dbReference type="SAM" id="MobiDB-lite"/>
    </source>
</evidence>
<evidence type="ECO:0000256" key="2">
    <source>
        <dbReference type="ARBA" id="ARBA00022801"/>
    </source>
</evidence>
<dbReference type="PANTHER" id="PTHR11070:SF2">
    <property type="entry name" value="ATP-DEPENDENT DNA HELICASE SRS2"/>
    <property type="match status" value="1"/>
</dbReference>
<evidence type="ECO:0000256" key="3">
    <source>
        <dbReference type="ARBA" id="ARBA00022806"/>
    </source>
</evidence>
<evidence type="ECO:0000259" key="6">
    <source>
        <dbReference type="PROSITE" id="PS51217"/>
    </source>
</evidence>
<evidence type="ECO:0000313" key="8">
    <source>
        <dbReference type="Proteomes" id="UP000580839"/>
    </source>
</evidence>
<dbReference type="Gene3D" id="3.40.50.300">
    <property type="entry name" value="P-loop containing nucleotide triphosphate hydrolases"/>
    <property type="match status" value="1"/>
</dbReference>
<dbReference type="PANTHER" id="PTHR11070">
    <property type="entry name" value="UVRD / RECB / PCRA DNA HELICASE FAMILY MEMBER"/>
    <property type="match status" value="1"/>
</dbReference>
<dbReference type="GO" id="GO:0016787">
    <property type="term" value="F:hydrolase activity"/>
    <property type="evidence" value="ECO:0007669"/>
    <property type="project" value="UniProtKB-KW"/>
</dbReference>
<dbReference type="AlphaFoldDB" id="A0A849SUV3"/>
<dbReference type="GO" id="GO:0000725">
    <property type="term" value="P:recombinational repair"/>
    <property type="evidence" value="ECO:0007669"/>
    <property type="project" value="TreeGrafter"/>
</dbReference>
<dbReference type="EMBL" id="JABFRW010000177">
    <property type="protein sequence ID" value="NOT35150.1"/>
    <property type="molecule type" value="Genomic_DNA"/>
</dbReference>
<keyword evidence="2" id="KW-0378">Hydrolase</keyword>
<keyword evidence="3" id="KW-0347">Helicase</keyword>
<feature type="region of interest" description="Disordered" evidence="5">
    <location>
        <begin position="321"/>
        <end position="345"/>
    </location>
</feature>
<dbReference type="InterPro" id="IPR027417">
    <property type="entry name" value="P-loop_NTPase"/>
</dbReference>
<gene>
    <name evidence="7" type="ORF">HOP12_13460</name>
</gene>
<accession>A0A849SUV3</accession>
<dbReference type="Gene3D" id="1.10.486.10">
    <property type="entry name" value="PCRA, domain 4"/>
    <property type="match status" value="1"/>
</dbReference>
<dbReference type="Proteomes" id="UP000580839">
    <property type="component" value="Unassembled WGS sequence"/>
</dbReference>
<comment type="caution">
    <text evidence="7">The sequence shown here is derived from an EMBL/GenBank/DDBJ whole genome shotgun (WGS) entry which is preliminary data.</text>
</comment>
<organism evidence="7 8">
    <name type="scientific">Eiseniibacteriota bacterium</name>
    <dbReference type="NCBI Taxonomy" id="2212470"/>
    <lineage>
        <taxon>Bacteria</taxon>
        <taxon>Candidatus Eiseniibacteriota</taxon>
    </lineage>
</organism>
<feature type="non-terminal residue" evidence="7">
    <location>
        <position position="1"/>
    </location>
</feature>
<dbReference type="InterPro" id="IPR014017">
    <property type="entry name" value="DNA_helicase_UvrD-like_C"/>
</dbReference>
<evidence type="ECO:0000256" key="4">
    <source>
        <dbReference type="ARBA" id="ARBA00022840"/>
    </source>
</evidence>
<dbReference type="GO" id="GO:0043138">
    <property type="term" value="F:3'-5' DNA helicase activity"/>
    <property type="evidence" value="ECO:0007669"/>
    <property type="project" value="TreeGrafter"/>
</dbReference>
<protein>
    <submittedName>
        <fullName evidence="7">ATP-binding domain-containing protein</fullName>
    </submittedName>
</protein>
<dbReference type="SUPFAM" id="SSF52540">
    <property type="entry name" value="P-loop containing nucleoside triphosphate hydrolases"/>
    <property type="match status" value="1"/>
</dbReference>
<dbReference type="PROSITE" id="PS51217">
    <property type="entry name" value="UVRD_HELICASE_CTER"/>
    <property type="match status" value="1"/>
</dbReference>
<dbReference type="GO" id="GO:0005524">
    <property type="term" value="F:ATP binding"/>
    <property type="evidence" value="ECO:0007669"/>
    <property type="project" value="UniProtKB-KW"/>
</dbReference>
<dbReference type="Pfam" id="PF13361">
    <property type="entry name" value="UvrD_C"/>
    <property type="match status" value="1"/>
</dbReference>
<evidence type="ECO:0000256" key="1">
    <source>
        <dbReference type="ARBA" id="ARBA00022741"/>
    </source>
</evidence>
<evidence type="ECO:0000313" key="7">
    <source>
        <dbReference type="EMBL" id="NOT35150.1"/>
    </source>
</evidence>
<sequence length="401" mass="43449">RTRSITELAVLYRTNAQSRALETELAMRGVHYEIVGGVAFYQRREVKDVLAYLRLGVNPLDAAAFWRAWNTPRRGLGDAVRSRVEERVANGAASPLEALRRLASEGALSRAATVGALAFLAIIDEVAARGADPVDQVLDRVLEVSRYIESLDGESSEVEERRANLEELRTGAAAYASHAHDAGVAAFLSETALLTDLDRVDGSGDRLLLMTAHNAKGLEFPVVIVAGLEEGLLPHASSLDDPAELEEERRLFYVALTRAQDEVLMCAAAWRRRHDGMGGGAVSRFVDEVPEDVLTREGISDPAWGHGTAPDRFDDAPSAPYRTASTGRAARTPASDPWPARTNPRSAAVGREVFHELFGRGVVMAAEGEGPEAKYTVRFGTQIKKVFGRFLTGGGDVHHAD</sequence>
<reference evidence="7 8" key="1">
    <citation type="submission" date="2020-04" db="EMBL/GenBank/DDBJ databases">
        <title>Metagenomic profiling of ammonia- and methane-oxidizing microorganisms in a Dutch drinking water treatment plant.</title>
        <authorList>
            <person name="Poghosyan L."/>
            <person name="Leucker S."/>
        </authorList>
    </citation>
    <scope>NUCLEOTIDE SEQUENCE [LARGE SCALE GENOMIC DNA]</scope>
    <source>
        <strain evidence="7">S-RSF-IL-03</strain>
    </source>
</reference>
<dbReference type="CDD" id="cd18807">
    <property type="entry name" value="SF1_C_UvrD"/>
    <property type="match status" value="1"/>
</dbReference>
<feature type="domain" description="UvrD-like helicase C-terminal" evidence="6">
    <location>
        <begin position="1"/>
        <end position="217"/>
    </location>
</feature>
<keyword evidence="4 7" id="KW-0067">ATP-binding</keyword>
<keyword evidence="1" id="KW-0547">Nucleotide-binding</keyword>
<name>A0A849SUV3_UNCEI</name>